<dbReference type="SUPFAM" id="SSF52047">
    <property type="entry name" value="RNI-like"/>
    <property type="match status" value="1"/>
</dbReference>
<gene>
    <name evidence="1" type="ORF">NA57DRAFT_79955</name>
</gene>
<dbReference type="AlphaFoldDB" id="A0A9P4I8R7"/>
<reference evidence="1" key="1">
    <citation type="journal article" date="2020" name="Stud. Mycol.">
        <title>101 Dothideomycetes genomes: a test case for predicting lifestyles and emergence of pathogens.</title>
        <authorList>
            <person name="Haridas S."/>
            <person name="Albert R."/>
            <person name="Binder M."/>
            <person name="Bloem J."/>
            <person name="Labutti K."/>
            <person name="Salamov A."/>
            <person name="Andreopoulos B."/>
            <person name="Baker S."/>
            <person name="Barry K."/>
            <person name="Bills G."/>
            <person name="Bluhm B."/>
            <person name="Cannon C."/>
            <person name="Castanera R."/>
            <person name="Culley D."/>
            <person name="Daum C."/>
            <person name="Ezra D."/>
            <person name="Gonzalez J."/>
            <person name="Henrissat B."/>
            <person name="Kuo A."/>
            <person name="Liang C."/>
            <person name="Lipzen A."/>
            <person name="Lutzoni F."/>
            <person name="Magnuson J."/>
            <person name="Mondo S."/>
            <person name="Nolan M."/>
            <person name="Ohm R."/>
            <person name="Pangilinan J."/>
            <person name="Park H.-J."/>
            <person name="Ramirez L."/>
            <person name="Alfaro M."/>
            <person name="Sun H."/>
            <person name="Tritt A."/>
            <person name="Yoshinaga Y."/>
            <person name="Zwiers L.-H."/>
            <person name="Turgeon B."/>
            <person name="Goodwin S."/>
            <person name="Spatafora J."/>
            <person name="Crous P."/>
            <person name="Grigoriev I."/>
        </authorList>
    </citation>
    <scope>NUCLEOTIDE SEQUENCE</scope>
    <source>
        <strain evidence="1">CBS 133067</strain>
    </source>
</reference>
<comment type="caution">
    <text evidence="1">The sequence shown here is derived from an EMBL/GenBank/DDBJ whole genome shotgun (WGS) entry which is preliminary data.</text>
</comment>
<dbReference type="InterPro" id="IPR032675">
    <property type="entry name" value="LRR_dom_sf"/>
</dbReference>
<dbReference type="EMBL" id="ML978133">
    <property type="protein sequence ID" value="KAF2094785.1"/>
    <property type="molecule type" value="Genomic_DNA"/>
</dbReference>
<dbReference type="OrthoDB" id="5279008at2759"/>
<proteinExistence type="predicted"/>
<organism evidence="1 2">
    <name type="scientific">Rhizodiscina lignyota</name>
    <dbReference type="NCBI Taxonomy" id="1504668"/>
    <lineage>
        <taxon>Eukaryota</taxon>
        <taxon>Fungi</taxon>
        <taxon>Dikarya</taxon>
        <taxon>Ascomycota</taxon>
        <taxon>Pezizomycotina</taxon>
        <taxon>Dothideomycetes</taxon>
        <taxon>Pleosporomycetidae</taxon>
        <taxon>Aulographales</taxon>
        <taxon>Rhizodiscinaceae</taxon>
        <taxon>Rhizodiscina</taxon>
    </lineage>
</organism>
<dbReference type="Proteomes" id="UP000799772">
    <property type="component" value="Unassembled WGS sequence"/>
</dbReference>
<evidence type="ECO:0000313" key="1">
    <source>
        <dbReference type="EMBL" id="KAF2094785.1"/>
    </source>
</evidence>
<sequence length="496" mass="56206">MAQCWLDFNSKKMPSPLEELPAELLQEIVAQLIWPKCRICPKEKWCLTMPTNSAGWRRLMPKARIRSAGALPDGLLCLKRDLFSLRLSCRSVCYKIENLFEIFFRHMYVDTSPESIQRLQQVSMHPKLSLVVKSLSETTPGLEYSKGGYQSIRDHYAESVKEGKIDSDLVKRRADQIRKSDQLGMDLDYMERSGTLTAMMVPILTRLRNLRSLTFYTHGSKSFRTATPYGRPSLSRRFGAYLAAIGMSGCQLHVLRVEGVRFIKVGSGVAIQDLPSMFFPQFQNIRELVITLSTQDKSYRGPGDTWTSIPSRFLSAMPHLESLTLEFDDRENTEKVFSHIAEDVYLPKLHTLNLSGFSFVADQLSFFLAGQAPLLSHLRLRYSTIVQGLFSDVLKGLEKCSTLSDLLCHQITQDNLHVAFPNTGDIVTQCTGAEFSDWTNILSQNRYTLRINDKENMTAWLQAHSADLTVEDRNLEGVSALSLRGISRLNRSIADI</sequence>
<name>A0A9P4I8R7_9PEZI</name>
<accession>A0A9P4I8R7</accession>
<evidence type="ECO:0000313" key="2">
    <source>
        <dbReference type="Proteomes" id="UP000799772"/>
    </source>
</evidence>
<dbReference type="Gene3D" id="3.80.10.10">
    <property type="entry name" value="Ribonuclease Inhibitor"/>
    <property type="match status" value="1"/>
</dbReference>
<protein>
    <submittedName>
        <fullName evidence="1">Uncharacterized protein</fullName>
    </submittedName>
</protein>
<keyword evidence="2" id="KW-1185">Reference proteome</keyword>